<accession>A0A9D4F9W9</accession>
<dbReference type="AlphaFoldDB" id="A0A9D4F9W9"/>
<keyword evidence="2" id="KW-1185">Reference proteome</keyword>
<comment type="caution">
    <text evidence="1">The sequence shown here is derived from an EMBL/GenBank/DDBJ whole genome shotgun (WGS) entry which is preliminary data.</text>
</comment>
<organism evidence="1 2">
    <name type="scientific">Dreissena polymorpha</name>
    <name type="common">Zebra mussel</name>
    <name type="synonym">Mytilus polymorpha</name>
    <dbReference type="NCBI Taxonomy" id="45954"/>
    <lineage>
        <taxon>Eukaryota</taxon>
        <taxon>Metazoa</taxon>
        <taxon>Spiralia</taxon>
        <taxon>Lophotrochozoa</taxon>
        <taxon>Mollusca</taxon>
        <taxon>Bivalvia</taxon>
        <taxon>Autobranchia</taxon>
        <taxon>Heteroconchia</taxon>
        <taxon>Euheterodonta</taxon>
        <taxon>Imparidentia</taxon>
        <taxon>Neoheterodontei</taxon>
        <taxon>Myida</taxon>
        <taxon>Dreissenoidea</taxon>
        <taxon>Dreissenidae</taxon>
        <taxon>Dreissena</taxon>
    </lineage>
</organism>
<sequence>MTRDRPVNNLQQHTHWAANRKGLRINLIVPHLPGQDSLQVKLHERNKLLKINQVLSSHVRYIWQDLILKVFLTLLKSMSDNTGYSGVVNVV</sequence>
<name>A0A9D4F9W9_DREPO</name>
<reference evidence="1" key="2">
    <citation type="submission" date="2020-11" db="EMBL/GenBank/DDBJ databases">
        <authorList>
            <person name="McCartney M.A."/>
            <person name="Auch B."/>
            <person name="Kono T."/>
            <person name="Mallez S."/>
            <person name="Becker A."/>
            <person name="Gohl D.M."/>
            <person name="Silverstein K.A.T."/>
            <person name="Koren S."/>
            <person name="Bechman K.B."/>
            <person name="Herman A."/>
            <person name="Abrahante J.E."/>
            <person name="Garbe J."/>
        </authorList>
    </citation>
    <scope>NUCLEOTIDE SEQUENCE</scope>
    <source>
        <strain evidence="1">Duluth1</strain>
        <tissue evidence="1">Whole animal</tissue>
    </source>
</reference>
<dbReference type="Proteomes" id="UP000828390">
    <property type="component" value="Unassembled WGS sequence"/>
</dbReference>
<reference evidence="1" key="1">
    <citation type="journal article" date="2019" name="bioRxiv">
        <title>The Genome of the Zebra Mussel, Dreissena polymorpha: A Resource for Invasive Species Research.</title>
        <authorList>
            <person name="McCartney M.A."/>
            <person name="Auch B."/>
            <person name="Kono T."/>
            <person name="Mallez S."/>
            <person name="Zhang Y."/>
            <person name="Obille A."/>
            <person name="Becker A."/>
            <person name="Abrahante J.E."/>
            <person name="Garbe J."/>
            <person name="Badalamenti J.P."/>
            <person name="Herman A."/>
            <person name="Mangelson H."/>
            <person name="Liachko I."/>
            <person name="Sullivan S."/>
            <person name="Sone E.D."/>
            <person name="Koren S."/>
            <person name="Silverstein K.A.T."/>
            <person name="Beckman K.B."/>
            <person name="Gohl D.M."/>
        </authorList>
    </citation>
    <scope>NUCLEOTIDE SEQUENCE</scope>
    <source>
        <strain evidence="1">Duluth1</strain>
        <tissue evidence="1">Whole animal</tissue>
    </source>
</reference>
<evidence type="ECO:0000313" key="2">
    <source>
        <dbReference type="Proteomes" id="UP000828390"/>
    </source>
</evidence>
<proteinExistence type="predicted"/>
<evidence type="ECO:0000313" key="1">
    <source>
        <dbReference type="EMBL" id="KAH3793936.1"/>
    </source>
</evidence>
<protein>
    <submittedName>
        <fullName evidence="1">Uncharacterized protein</fullName>
    </submittedName>
</protein>
<dbReference type="EMBL" id="JAIWYP010000007">
    <property type="protein sequence ID" value="KAH3793936.1"/>
    <property type="molecule type" value="Genomic_DNA"/>
</dbReference>
<gene>
    <name evidence="1" type="ORF">DPMN_147463</name>
</gene>